<evidence type="ECO:0000313" key="13">
    <source>
        <dbReference type="Proteomes" id="UP000198418"/>
    </source>
</evidence>
<accession>A0A212RVM3</accession>
<feature type="binding site" evidence="9">
    <location>
        <begin position="23"/>
        <end position="30"/>
    </location>
    <ligand>
        <name>ATP</name>
        <dbReference type="ChEBI" id="CHEBI:30616"/>
    </ligand>
</feature>
<comment type="caution">
    <text evidence="9">Lacks conserved residue(s) required for the propagation of feature annotation.</text>
</comment>
<evidence type="ECO:0000256" key="3">
    <source>
        <dbReference type="ARBA" id="ARBA00022694"/>
    </source>
</evidence>
<dbReference type="InterPro" id="IPR046885">
    <property type="entry name" value="MnmA-like_C"/>
</dbReference>
<dbReference type="HAMAP" id="MF_00144">
    <property type="entry name" value="tRNA_thiouridyl_MnmA"/>
    <property type="match status" value="1"/>
</dbReference>
<gene>
    <name evidence="9" type="primary">mnmA</name>
    <name evidence="12" type="ORF">SAMN06265338_10815</name>
</gene>
<dbReference type="Pfam" id="PF20259">
    <property type="entry name" value="tRNA_Me_trans_M"/>
    <property type="match status" value="1"/>
</dbReference>
<sequence>MTMSHRNSLDLAKPPAQTRVVVAMSGGVDSSVVAALLKKQGYDVIGVTMQLYDHGEMEHRPGACCAGQDIYDARQAADRIGIPHYVLNYEQNFRAKVIDAFAQSYAEGETPIPCVACNSQIKFIDLFGMARDLGADVLATGHYIASRQDPDESGGQGGDDRALYRALDPDRDQSYFLFSTTREQLRLLRFPLGEMSKPEVREHARRFGLAIADKPDSQDICFVPTGRYSDLVEKLAPQAATPGDIVHVDGRVLGRHAGVMNYTIGQRKGLGLGAASLGGEPLYVVRIDAANARVTVGPRAALSTRRVALRDVNWIGPGSLDQAVGREIAARVRSTRPPAPALLLRRGDEILVEFIEGESGVAPGQACVFYENAGPRARVLGGGFIRTAETAQEEPAIARIRA</sequence>
<dbReference type="AlphaFoldDB" id="A0A212RVM3"/>
<keyword evidence="5 9" id="KW-0067">ATP-binding</keyword>
<evidence type="ECO:0000256" key="1">
    <source>
        <dbReference type="ARBA" id="ARBA00022555"/>
    </source>
</evidence>
<dbReference type="EMBL" id="FYDG01000008">
    <property type="protein sequence ID" value="SNB76767.1"/>
    <property type="molecule type" value="Genomic_DNA"/>
</dbReference>
<dbReference type="Gene3D" id="3.40.50.620">
    <property type="entry name" value="HUPs"/>
    <property type="match status" value="1"/>
</dbReference>
<evidence type="ECO:0000256" key="2">
    <source>
        <dbReference type="ARBA" id="ARBA00022679"/>
    </source>
</evidence>
<evidence type="ECO:0000256" key="5">
    <source>
        <dbReference type="ARBA" id="ARBA00022840"/>
    </source>
</evidence>
<dbReference type="InterPro" id="IPR046884">
    <property type="entry name" value="MnmA-like_central"/>
</dbReference>
<reference evidence="13" key="1">
    <citation type="submission" date="2017-06" db="EMBL/GenBank/DDBJ databases">
        <authorList>
            <person name="Varghese N."/>
            <person name="Submissions S."/>
        </authorList>
    </citation>
    <scope>NUCLEOTIDE SEQUENCE [LARGE SCALE GENOMIC DNA]</scope>
    <source>
        <strain evidence="13">DSM 137</strain>
    </source>
</reference>
<dbReference type="Pfam" id="PF03054">
    <property type="entry name" value="tRNA_Me_trans"/>
    <property type="match status" value="1"/>
</dbReference>
<dbReference type="GO" id="GO:0005737">
    <property type="term" value="C:cytoplasm"/>
    <property type="evidence" value="ECO:0007669"/>
    <property type="project" value="UniProtKB-SubCell"/>
</dbReference>
<evidence type="ECO:0000256" key="8">
    <source>
        <dbReference type="ARBA" id="ARBA00051542"/>
    </source>
</evidence>
<feature type="site" description="Interaction with tRNA" evidence="9">
    <location>
        <position position="142"/>
    </location>
</feature>
<dbReference type="PANTHER" id="PTHR11933:SF5">
    <property type="entry name" value="MITOCHONDRIAL TRNA-SPECIFIC 2-THIOURIDYLASE 1"/>
    <property type="match status" value="1"/>
</dbReference>
<dbReference type="NCBIfam" id="TIGR00420">
    <property type="entry name" value="trmU"/>
    <property type="match status" value="1"/>
</dbReference>
<feature type="active site" description="Nucleophile" evidence="9">
    <location>
        <position position="117"/>
    </location>
</feature>
<organism evidence="12 13">
    <name type="scientific">Rhodoblastus acidophilus</name>
    <name type="common">Rhodopseudomonas acidophila</name>
    <dbReference type="NCBI Taxonomy" id="1074"/>
    <lineage>
        <taxon>Bacteria</taxon>
        <taxon>Pseudomonadati</taxon>
        <taxon>Pseudomonadota</taxon>
        <taxon>Alphaproteobacteria</taxon>
        <taxon>Hyphomicrobiales</taxon>
        <taxon>Rhodoblastaceae</taxon>
        <taxon>Rhodoblastus</taxon>
    </lineage>
</organism>
<keyword evidence="12" id="KW-0489">Methyltransferase</keyword>
<evidence type="ECO:0000259" key="10">
    <source>
        <dbReference type="Pfam" id="PF20258"/>
    </source>
</evidence>
<dbReference type="RefSeq" id="WP_088521410.1">
    <property type="nucleotide sequence ID" value="NZ_FYDG01000008.1"/>
</dbReference>
<dbReference type="GO" id="GO:0005524">
    <property type="term" value="F:ATP binding"/>
    <property type="evidence" value="ECO:0007669"/>
    <property type="project" value="UniProtKB-KW"/>
</dbReference>
<dbReference type="Gene3D" id="2.40.30.10">
    <property type="entry name" value="Translation factors"/>
    <property type="match status" value="1"/>
</dbReference>
<dbReference type="GO" id="GO:0002143">
    <property type="term" value="P:tRNA wobble position uridine thiolation"/>
    <property type="evidence" value="ECO:0007669"/>
    <property type="project" value="TreeGrafter"/>
</dbReference>
<dbReference type="Proteomes" id="UP000198418">
    <property type="component" value="Unassembled WGS sequence"/>
</dbReference>
<feature type="domain" description="tRNA-specific 2-thiouridylase MnmA-like C-terminal" evidence="10">
    <location>
        <begin position="307"/>
        <end position="385"/>
    </location>
</feature>
<dbReference type="GO" id="GO:0032259">
    <property type="term" value="P:methylation"/>
    <property type="evidence" value="ECO:0007669"/>
    <property type="project" value="UniProtKB-KW"/>
</dbReference>
<dbReference type="SUPFAM" id="SSF52402">
    <property type="entry name" value="Adenine nucleotide alpha hydrolases-like"/>
    <property type="match status" value="1"/>
</dbReference>
<evidence type="ECO:0000313" key="12">
    <source>
        <dbReference type="EMBL" id="SNB76767.1"/>
    </source>
</evidence>
<dbReference type="EC" id="2.8.1.13" evidence="9"/>
<dbReference type="FunFam" id="3.40.50.620:FF:000115">
    <property type="entry name" value="tRNA-specific 2-thiouridylase MnmA"/>
    <property type="match status" value="1"/>
</dbReference>
<dbReference type="CDD" id="cd01998">
    <property type="entry name" value="MnmA_TRMU-like"/>
    <property type="match status" value="1"/>
</dbReference>
<comment type="subcellular location">
    <subcellularLocation>
        <location evidence="9">Cytoplasm</location>
    </subcellularLocation>
</comment>
<evidence type="ECO:0000256" key="9">
    <source>
        <dbReference type="HAMAP-Rule" id="MF_00144"/>
    </source>
</evidence>
<dbReference type="NCBIfam" id="NF001138">
    <property type="entry name" value="PRK00143.1"/>
    <property type="match status" value="1"/>
</dbReference>
<dbReference type="GO" id="GO:0008168">
    <property type="term" value="F:methyltransferase activity"/>
    <property type="evidence" value="ECO:0007669"/>
    <property type="project" value="UniProtKB-KW"/>
</dbReference>
<evidence type="ECO:0000259" key="11">
    <source>
        <dbReference type="Pfam" id="PF20259"/>
    </source>
</evidence>
<feature type="region of interest" description="Interaction with tRNA" evidence="9">
    <location>
        <begin position="171"/>
        <end position="173"/>
    </location>
</feature>
<name>A0A212RVM3_RHOAC</name>
<feature type="active site" description="Cysteine persulfide intermediate" evidence="9">
    <location>
        <position position="221"/>
    </location>
</feature>
<keyword evidence="6 9" id="KW-0694">RNA-binding</keyword>
<dbReference type="InterPro" id="IPR023382">
    <property type="entry name" value="MnmA-like_central_sf"/>
</dbReference>
<keyword evidence="7" id="KW-1015">Disulfide bond</keyword>
<comment type="catalytic activity">
    <reaction evidence="8 9">
        <text>S-sulfanyl-L-cysteinyl-[protein] + uridine(34) in tRNA + AH2 + ATP = 2-thiouridine(34) in tRNA + L-cysteinyl-[protein] + A + AMP + diphosphate + H(+)</text>
        <dbReference type="Rhea" id="RHEA:47032"/>
        <dbReference type="Rhea" id="RHEA-COMP:10131"/>
        <dbReference type="Rhea" id="RHEA-COMP:11726"/>
        <dbReference type="Rhea" id="RHEA-COMP:11727"/>
        <dbReference type="Rhea" id="RHEA-COMP:11728"/>
        <dbReference type="ChEBI" id="CHEBI:13193"/>
        <dbReference type="ChEBI" id="CHEBI:15378"/>
        <dbReference type="ChEBI" id="CHEBI:17499"/>
        <dbReference type="ChEBI" id="CHEBI:29950"/>
        <dbReference type="ChEBI" id="CHEBI:30616"/>
        <dbReference type="ChEBI" id="CHEBI:33019"/>
        <dbReference type="ChEBI" id="CHEBI:61963"/>
        <dbReference type="ChEBI" id="CHEBI:65315"/>
        <dbReference type="ChEBI" id="CHEBI:87170"/>
        <dbReference type="ChEBI" id="CHEBI:456215"/>
        <dbReference type="EC" id="2.8.1.13"/>
    </reaction>
</comment>
<dbReference type="GO" id="GO:0103016">
    <property type="term" value="F:tRNA-uridine 2-sulfurtransferase activity"/>
    <property type="evidence" value="ECO:0007669"/>
    <property type="project" value="UniProtKB-EC"/>
</dbReference>
<dbReference type="Pfam" id="PF20258">
    <property type="entry name" value="tRNA_Me_trans_C"/>
    <property type="match status" value="1"/>
</dbReference>
<evidence type="ECO:0000256" key="4">
    <source>
        <dbReference type="ARBA" id="ARBA00022741"/>
    </source>
</evidence>
<comment type="similarity">
    <text evidence="9">Belongs to the MnmA/TRMU family.</text>
</comment>
<feature type="binding site" evidence="9">
    <location>
        <position position="141"/>
    </location>
    <ligand>
        <name>ATP</name>
        <dbReference type="ChEBI" id="CHEBI:30616"/>
    </ligand>
</feature>
<dbReference type="FunFam" id="2.30.30.280:FF:000001">
    <property type="entry name" value="tRNA-specific 2-thiouridylase MnmA"/>
    <property type="match status" value="1"/>
</dbReference>
<comment type="function">
    <text evidence="9">Catalyzes the 2-thiolation of uridine at the wobble position (U34) of tRNA, leading to the formation of s(2)U34.</text>
</comment>
<dbReference type="InterPro" id="IPR014729">
    <property type="entry name" value="Rossmann-like_a/b/a_fold"/>
</dbReference>
<protein>
    <recommendedName>
        <fullName evidence="9">tRNA-specific 2-thiouridylase MnmA</fullName>
        <ecNumber evidence="9">2.8.1.13</ecNumber>
    </recommendedName>
</protein>
<dbReference type="OrthoDB" id="9800696at2"/>
<proteinExistence type="inferred from homology"/>
<dbReference type="GO" id="GO:0000049">
    <property type="term" value="F:tRNA binding"/>
    <property type="evidence" value="ECO:0007669"/>
    <property type="project" value="UniProtKB-KW"/>
</dbReference>
<keyword evidence="13" id="KW-1185">Reference proteome</keyword>
<keyword evidence="2 9" id="KW-0808">Transferase</keyword>
<dbReference type="InterPro" id="IPR004506">
    <property type="entry name" value="MnmA-like"/>
</dbReference>
<evidence type="ECO:0000256" key="7">
    <source>
        <dbReference type="ARBA" id="ARBA00023157"/>
    </source>
</evidence>
<feature type="domain" description="tRNA-specific 2-thiouridylase MnmA-like central" evidence="11">
    <location>
        <begin position="237"/>
        <end position="297"/>
    </location>
</feature>
<feature type="binding site" evidence="9">
    <location>
        <position position="49"/>
    </location>
    <ligand>
        <name>ATP</name>
        <dbReference type="ChEBI" id="CHEBI:30616"/>
    </ligand>
</feature>
<feature type="site" description="Interaction with tRNA" evidence="9">
    <location>
        <position position="365"/>
    </location>
</feature>
<keyword evidence="3 9" id="KW-0819">tRNA processing</keyword>
<keyword evidence="1 9" id="KW-0820">tRNA-binding</keyword>
<dbReference type="Gene3D" id="2.30.30.280">
    <property type="entry name" value="Adenine nucleotide alpha hydrolases-like domains"/>
    <property type="match status" value="1"/>
</dbReference>
<keyword evidence="4 9" id="KW-0547">Nucleotide-binding</keyword>
<evidence type="ECO:0000256" key="6">
    <source>
        <dbReference type="ARBA" id="ARBA00022884"/>
    </source>
</evidence>
<dbReference type="PANTHER" id="PTHR11933">
    <property type="entry name" value="TRNA 5-METHYLAMINOMETHYL-2-THIOURIDYLATE -METHYLTRANSFERASE"/>
    <property type="match status" value="1"/>
</dbReference>
<keyword evidence="9" id="KW-0963">Cytoplasm</keyword>